<organism evidence="1 2">
    <name type="scientific">Gymnopilus junonius</name>
    <name type="common">Spectacular rustgill mushroom</name>
    <name type="synonym">Gymnopilus spectabilis subsp. junonius</name>
    <dbReference type="NCBI Taxonomy" id="109634"/>
    <lineage>
        <taxon>Eukaryota</taxon>
        <taxon>Fungi</taxon>
        <taxon>Dikarya</taxon>
        <taxon>Basidiomycota</taxon>
        <taxon>Agaricomycotina</taxon>
        <taxon>Agaricomycetes</taxon>
        <taxon>Agaricomycetidae</taxon>
        <taxon>Agaricales</taxon>
        <taxon>Agaricineae</taxon>
        <taxon>Hymenogastraceae</taxon>
        <taxon>Gymnopilus</taxon>
    </lineage>
</organism>
<comment type="caution">
    <text evidence="1">The sequence shown here is derived from an EMBL/GenBank/DDBJ whole genome shotgun (WGS) entry which is preliminary data.</text>
</comment>
<gene>
    <name evidence="1" type="ORF">CPB84DRAFT_1775458</name>
</gene>
<keyword evidence="2" id="KW-1185">Reference proteome</keyword>
<proteinExistence type="predicted"/>
<dbReference type="AlphaFoldDB" id="A0A9P5NN74"/>
<dbReference type="EMBL" id="JADNYJ010000034">
    <property type="protein sequence ID" value="KAF8902792.1"/>
    <property type="molecule type" value="Genomic_DNA"/>
</dbReference>
<sequence>MPTLSQAYTVEHPSRLICYIHPYILTYSSDQRSIHVWMCTEGAAPSYNGKLESNLSEPVEIHLISSNHLITRIVSEDGDFGMHELVIYELPSGKISDRLLLGRFNAAGEGDSSLLGIADDTVVIWRSGGPGNGDERIETYKIAEDGTLSPSGPLYPPENAGEKVSLGRNGNFRGELLYFGSGSLLEMSSDTEFPIGVYLSHWSSNRDSPRYRIFPFASFATPPDHEQWVSHLCTYIRSGTSSVVTAHYEHPFGIAEPNPTTSLRSVKLSTQELNWTIVVEQQTNKLCHLPSYGVILAIGFDPHPIVDKWQSISSLSIIILDEANGSIKGRHSIHLPQYPCSGISRAEGGIEADIMGSPEMLAILFGDGQSVVVPINQFLASGFEPFINDSEHFNTALCSGTKFGIPRNSKERRQKEKGRWAWVDQALFGNQEVVLECRDRGFVVLSLT</sequence>
<name>A0A9P5NN74_GYMJU</name>
<dbReference type="OrthoDB" id="3026076at2759"/>
<evidence type="ECO:0000313" key="2">
    <source>
        <dbReference type="Proteomes" id="UP000724874"/>
    </source>
</evidence>
<accession>A0A9P5NN74</accession>
<protein>
    <submittedName>
        <fullName evidence="1">Uncharacterized protein</fullName>
    </submittedName>
</protein>
<evidence type="ECO:0000313" key="1">
    <source>
        <dbReference type="EMBL" id="KAF8902792.1"/>
    </source>
</evidence>
<dbReference type="Proteomes" id="UP000724874">
    <property type="component" value="Unassembled WGS sequence"/>
</dbReference>
<reference evidence="1" key="1">
    <citation type="submission" date="2020-11" db="EMBL/GenBank/DDBJ databases">
        <authorList>
            <consortium name="DOE Joint Genome Institute"/>
            <person name="Ahrendt S."/>
            <person name="Riley R."/>
            <person name="Andreopoulos W."/>
            <person name="LaButti K."/>
            <person name="Pangilinan J."/>
            <person name="Ruiz-duenas F.J."/>
            <person name="Barrasa J.M."/>
            <person name="Sanchez-Garcia M."/>
            <person name="Camarero S."/>
            <person name="Miyauchi S."/>
            <person name="Serrano A."/>
            <person name="Linde D."/>
            <person name="Babiker R."/>
            <person name="Drula E."/>
            <person name="Ayuso-Fernandez I."/>
            <person name="Pacheco R."/>
            <person name="Padilla G."/>
            <person name="Ferreira P."/>
            <person name="Barriuso J."/>
            <person name="Kellner H."/>
            <person name="Castanera R."/>
            <person name="Alfaro M."/>
            <person name="Ramirez L."/>
            <person name="Pisabarro A.G."/>
            <person name="Kuo A."/>
            <person name="Tritt A."/>
            <person name="Lipzen A."/>
            <person name="He G."/>
            <person name="Yan M."/>
            <person name="Ng V."/>
            <person name="Cullen D."/>
            <person name="Martin F."/>
            <person name="Rosso M.-N."/>
            <person name="Henrissat B."/>
            <person name="Hibbett D."/>
            <person name="Martinez A.T."/>
            <person name="Grigoriev I.V."/>
        </authorList>
    </citation>
    <scope>NUCLEOTIDE SEQUENCE</scope>
    <source>
        <strain evidence="1">AH 44721</strain>
    </source>
</reference>